<sequence length="402" mass="44516">MATSGLKVLLDESQAINTYVYDKYGNVTRTYYLRYANHATSLATRHRKKPLVPTVTPLSYVHDHDNTQVFDGRKADGSGAIGGYKTVPVGPPYQTDTTSEDGAVARTRIQASLYNRHTSLGETLVEADQTFKMVRGALTRIDTILESLYRGKKKKIERAIRMPVSNKTYRRIVKARNAGKSATDGALAIQYGWMPIVQLLEDSVRIYADGLYTRGQELKLRSGMQRDNMHRPVSRESAEKPARARASIIARVHNPALANLNGLGLVNPLREAWNRVGLSFVFDWFIPVGTYLSAITAAAGLEFVYGSQTSVSKTVSYGTFNGKTDAIRYIQTRGQRSAILGFAMPSLSVLWTGSGLNSVSKTLSAALLFSQRVLLRNYVKPPLERGNYAPVGRPRPQGRPKR</sequence>
<keyword evidence="1" id="KW-0945">Host-virus interaction</keyword>
<name>A0A1L3KIK2_9VIRU</name>
<evidence type="ECO:0008006" key="4">
    <source>
        <dbReference type="Google" id="ProtNLM"/>
    </source>
</evidence>
<keyword evidence="1" id="KW-1160">Virus entry into host cell</keyword>
<dbReference type="Pfam" id="PF03863">
    <property type="entry name" value="Phage_mat-A"/>
    <property type="match status" value="1"/>
</dbReference>
<organism evidence="3">
    <name type="scientific">Hubei levi-like virus 10</name>
    <dbReference type="NCBI Taxonomy" id="1922909"/>
    <lineage>
        <taxon>Viruses</taxon>
        <taxon>Riboviria</taxon>
    </lineage>
</organism>
<keyword evidence="1" id="KW-1175">Viral attachment to host cell pilus</keyword>
<dbReference type="GO" id="GO:0039666">
    <property type="term" value="P:virion attachment to host cell pilus"/>
    <property type="evidence" value="ECO:0007669"/>
    <property type="project" value="UniProtKB-KW"/>
</dbReference>
<comment type="similarity">
    <text evidence="2">Belongs to the Leviviricetes maturation protein family.</text>
</comment>
<protein>
    <recommendedName>
        <fullName evidence="4">Maturation protein</fullName>
    </recommendedName>
</protein>
<proteinExistence type="inferred from homology"/>
<dbReference type="InterPro" id="IPR005563">
    <property type="entry name" value="A_protein"/>
</dbReference>
<reference evidence="3" key="1">
    <citation type="journal article" date="2016" name="Nature">
        <title>Redefining the invertebrate RNA virosphere.</title>
        <authorList>
            <person name="Shi M."/>
            <person name="Lin X.D."/>
            <person name="Tian J.H."/>
            <person name="Chen L.J."/>
            <person name="Chen X."/>
            <person name="Li C.X."/>
            <person name="Qin X.C."/>
            <person name="Li J."/>
            <person name="Cao J.P."/>
            <person name="Eden J.S."/>
            <person name="Buchmann J."/>
            <person name="Wang W."/>
            <person name="Xu J."/>
            <person name="Holmes E.C."/>
            <person name="Zhang Y.Z."/>
        </authorList>
    </citation>
    <scope>NUCLEOTIDE SEQUENCE</scope>
    <source>
        <strain evidence="3">WHYY22742</strain>
    </source>
</reference>
<evidence type="ECO:0000256" key="2">
    <source>
        <dbReference type="ARBA" id="ARBA00035110"/>
    </source>
</evidence>
<accession>A0A1L3KIK2</accession>
<evidence type="ECO:0000256" key="1">
    <source>
        <dbReference type="ARBA" id="ARBA00023104"/>
    </source>
</evidence>
<evidence type="ECO:0000313" key="3">
    <source>
        <dbReference type="EMBL" id="APG77240.1"/>
    </source>
</evidence>
<keyword evidence="1" id="KW-0946">Virion</keyword>
<keyword evidence="1" id="KW-1161">Viral attachment to host cell</keyword>
<dbReference type="EMBL" id="KX883593">
    <property type="protein sequence ID" value="APG77240.1"/>
    <property type="molecule type" value="Genomic_RNA"/>
</dbReference>